<evidence type="ECO:0000313" key="7">
    <source>
        <dbReference type="Proteomes" id="UP000095282"/>
    </source>
</evidence>
<evidence type="ECO:0000256" key="2">
    <source>
        <dbReference type="ARBA" id="ARBA00022692"/>
    </source>
</evidence>
<dbReference type="PANTHER" id="PTHR23360">
    <property type="entry name" value="G-PROTEIN COUPLED RECEPTORS FAMILY 1 PROFILE DOMAIN-CONTAINING PROTEIN-RELATED"/>
    <property type="match status" value="1"/>
</dbReference>
<dbReference type="AlphaFoldDB" id="A0A1I7SZQ5"/>
<feature type="transmembrane region" description="Helical" evidence="5">
    <location>
        <begin position="45"/>
        <end position="70"/>
    </location>
</feature>
<feature type="transmembrane region" description="Helical" evidence="5">
    <location>
        <begin position="210"/>
        <end position="228"/>
    </location>
</feature>
<dbReference type="Proteomes" id="UP000095282">
    <property type="component" value="Unplaced"/>
</dbReference>
<accession>A0A1I7SZQ5</accession>
<name>A0A1I7SZQ5_9PELO</name>
<proteinExistence type="predicted"/>
<feature type="transmembrane region" description="Helical" evidence="5">
    <location>
        <begin position="168"/>
        <end position="189"/>
    </location>
</feature>
<sequence length="297" mass="34809">MDYPTLNLQVVAVYKVAFFVFGSIGNLLFIHLIACKKQLRSRTSILQCFQCVFHLFCLVGTLFHGVFSITNKLNRSECFDRIGFYVFFQAAQGLIMVIIVLDILVFVKFTTLYRSLSSMKYIILTATPIILFSFATFFYGWLSRNDDWIPVCNPQFIFDRSASIIYKYIFLFLSFLVLVLYIILIRVFYRKNQSSSPIFQKTIKRLQLSVVIFIATWFFSQIIGLVILKVIEYSVVNEMIFAHNSFFICLSYSNTFYVTMWRSKEYRDQFYSLWCSKLVCMSTLPVNRISLQLTVKS</sequence>
<feature type="transmembrane region" description="Helical" evidence="5">
    <location>
        <begin position="240"/>
        <end position="260"/>
    </location>
</feature>
<keyword evidence="7" id="KW-1185">Reference proteome</keyword>
<evidence type="ECO:0000259" key="6">
    <source>
        <dbReference type="PROSITE" id="PS50262"/>
    </source>
</evidence>
<dbReference type="eggNOG" id="ENOG502TH64">
    <property type="taxonomic scope" value="Eukaryota"/>
</dbReference>
<evidence type="ECO:0000256" key="1">
    <source>
        <dbReference type="ARBA" id="ARBA00004370"/>
    </source>
</evidence>
<organism evidence="7 8">
    <name type="scientific">Caenorhabditis tropicalis</name>
    <dbReference type="NCBI Taxonomy" id="1561998"/>
    <lineage>
        <taxon>Eukaryota</taxon>
        <taxon>Metazoa</taxon>
        <taxon>Ecdysozoa</taxon>
        <taxon>Nematoda</taxon>
        <taxon>Chromadorea</taxon>
        <taxon>Rhabditida</taxon>
        <taxon>Rhabditina</taxon>
        <taxon>Rhabditomorpha</taxon>
        <taxon>Rhabditoidea</taxon>
        <taxon>Rhabditidae</taxon>
        <taxon>Peloderinae</taxon>
        <taxon>Caenorhabditis</taxon>
    </lineage>
</organism>
<feature type="transmembrane region" description="Helical" evidence="5">
    <location>
        <begin position="82"/>
        <end position="109"/>
    </location>
</feature>
<dbReference type="SUPFAM" id="SSF81321">
    <property type="entry name" value="Family A G protein-coupled receptor-like"/>
    <property type="match status" value="1"/>
</dbReference>
<keyword evidence="3 5" id="KW-1133">Transmembrane helix</keyword>
<dbReference type="GO" id="GO:0004930">
    <property type="term" value="F:G protein-coupled receptor activity"/>
    <property type="evidence" value="ECO:0007669"/>
    <property type="project" value="InterPro"/>
</dbReference>
<dbReference type="GO" id="GO:0016020">
    <property type="term" value="C:membrane"/>
    <property type="evidence" value="ECO:0007669"/>
    <property type="project" value="UniProtKB-SubCell"/>
</dbReference>
<keyword evidence="4 5" id="KW-0472">Membrane</keyword>
<feature type="domain" description="G-protein coupled receptors family 1 profile" evidence="6">
    <location>
        <begin position="25"/>
        <end position="226"/>
    </location>
</feature>
<feature type="transmembrane region" description="Helical" evidence="5">
    <location>
        <begin position="121"/>
        <end position="141"/>
    </location>
</feature>
<dbReference type="SMART" id="SM01381">
    <property type="entry name" value="7TM_GPCR_Srsx"/>
    <property type="match status" value="1"/>
</dbReference>
<dbReference type="Gene3D" id="1.20.1070.10">
    <property type="entry name" value="Rhodopsin 7-helix transmembrane proteins"/>
    <property type="match status" value="1"/>
</dbReference>
<feature type="transmembrane region" description="Helical" evidence="5">
    <location>
        <begin position="12"/>
        <end position="33"/>
    </location>
</feature>
<evidence type="ECO:0000313" key="8">
    <source>
        <dbReference type="WBParaSite" id="Csp11.Scaffold410.g1056.t1"/>
    </source>
</evidence>
<dbReference type="InterPro" id="IPR017452">
    <property type="entry name" value="GPCR_Rhodpsn_7TM"/>
</dbReference>
<dbReference type="STRING" id="1561998.A0A1I7SZQ5"/>
<evidence type="ECO:0000256" key="5">
    <source>
        <dbReference type="SAM" id="Phobius"/>
    </source>
</evidence>
<dbReference type="WBParaSite" id="Csp11.Scaffold410.g1056.t1">
    <property type="protein sequence ID" value="Csp11.Scaffold410.g1056.t1"/>
    <property type="gene ID" value="Csp11.Scaffold410.g1056"/>
</dbReference>
<dbReference type="InterPro" id="IPR000276">
    <property type="entry name" value="GPCR_Rhodpsn"/>
</dbReference>
<dbReference type="PANTHER" id="PTHR23360:SF17">
    <property type="entry name" value="G-PROTEIN COUPLED RECEPTORS FAMILY 1 PROFILE DOMAIN-CONTAINING PROTEIN"/>
    <property type="match status" value="1"/>
</dbReference>
<comment type="subcellular location">
    <subcellularLocation>
        <location evidence="1">Membrane</location>
    </subcellularLocation>
</comment>
<reference evidence="8" key="1">
    <citation type="submission" date="2016-11" db="UniProtKB">
        <authorList>
            <consortium name="WormBaseParasite"/>
        </authorList>
    </citation>
    <scope>IDENTIFICATION</scope>
</reference>
<protein>
    <submittedName>
        <fullName evidence="8">G_PROTEIN_RECEP_F1_2 domain-containing protein</fullName>
    </submittedName>
</protein>
<dbReference type="Pfam" id="PF10320">
    <property type="entry name" value="7TM_GPCR_Srsx"/>
    <property type="match status" value="1"/>
</dbReference>
<dbReference type="InterPro" id="IPR019424">
    <property type="entry name" value="7TM_GPCR_Srsx"/>
</dbReference>
<dbReference type="PROSITE" id="PS50262">
    <property type="entry name" value="G_PROTEIN_RECEP_F1_2"/>
    <property type="match status" value="1"/>
</dbReference>
<evidence type="ECO:0000256" key="3">
    <source>
        <dbReference type="ARBA" id="ARBA00022989"/>
    </source>
</evidence>
<dbReference type="InterPro" id="IPR047130">
    <property type="entry name" value="7TM_GPCR_Srsx_nematod"/>
</dbReference>
<keyword evidence="2 5" id="KW-0812">Transmembrane</keyword>
<evidence type="ECO:0000256" key="4">
    <source>
        <dbReference type="ARBA" id="ARBA00023136"/>
    </source>
</evidence>